<reference evidence="1 2" key="1">
    <citation type="submission" date="2021-05" db="EMBL/GenBank/DDBJ databases">
        <title>Molecular characterization for Shewanella algae harboring chromosomal blaOXA-55-like strains isolated from clinical and environment sample.</title>
        <authorList>
            <person name="Ohama Y."/>
            <person name="Aoki K."/>
            <person name="Harada S."/>
            <person name="Moriya K."/>
            <person name="Ishii Y."/>
            <person name="Tateda K."/>
        </authorList>
    </citation>
    <scope>NUCLEOTIDE SEQUENCE [LARGE SCALE GENOMIC DNA]</scope>
    <source>
        <strain evidence="1 2">MBTL60-118</strain>
    </source>
</reference>
<dbReference type="RefSeq" id="WP_220756814.1">
    <property type="nucleotide sequence ID" value="NZ_BPEU01000012.1"/>
</dbReference>
<dbReference type="EMBL" id="BPEU01000012">
    <property type="protein sequence ID" value="GIU40576.1"/>
    <property type="molecule type" value="Genomic_DNA"/>
</dbReference>
<sequence length="436" mass="50207">MQEFTLDNIAKKIHYGKSQKYFEEVLSSYQNENYRSAVVMLWSVAVCDIVFKLQSLIDLYGDASAKEILDELSAIQASNPTSASWEVKLVEDVHAKTHLLDTLEYENLRYLQKQRHLSAHPVLNKERELHSPNKETVRSLLRNTLEDLLVKPPFYTQHIMKEILVDLAESSEVLNTKEKVKKYVVSRYLERTTPSVELNVFRSVWKIVFKLENDECNKNRVINLNLLEVLAARNSTSLVATINGDKDFYSNIAATGSPLSYATYFLSKYPDIYPILNEDARLKIQHCISTDDVGKTIGWFTKSSLDVHANDIEGWVKGDDHPTFTPGQFDALLSLSDSDEWQEKFCKITSSYYGCSYNYDQADSRFQLAIPKYIKLFNKTALLFLAAQIEGNSQCHDRSRARHDYTVIKEQIDLIYDGDFPFSDYTWFSRKLGLDD</sequence>
<keyword evidence="2" id="KW-1185">Reference proteome</keyword>
<evidence type="ECO:0000313" key="2">
    <source>
        <dbReference type="Proteomes" id="UP000773469"/>
    </source>
</evidence>
<gene>
    <name evidence="1" type="ORF">TUM3794_18760</name>
</gene>
<accession>A0ABQ4NZS9</accession>
<comment type="caution">
    <text evidence="1">The sequence shown here is derived from an EMBL/GenBank/DDBJ whole genome shotgun (WGS) entry which is preliminary data.</text>
</comment>
<name>A0ABQ4NZS9_SHECO</name>
<dbReference type="Proteomes" id="UP000773469">
    <property type="component" value="Unassembled WGS sequence"/>
</dbReference>
<organism evidence="1 2">
    <name type="scientific">Shewanella colwelliana</name>
    <name type="common">Alteromonas colwelliana</name>
    <dbReference type="NCBI Taxonomy" id="23"/>
    <lineage>
        <taxon>Bacteria</taxon>
        <taxon>Pseudomonadati</taxon>
        <taxon>Pseudomonadota</taxon>
        <taxon>Gammaproteobacteria</taxon>
        <taxon>Alteromonadales</taxon>
        <taxon>Shewanellaceae</taxon>
        <taxon>Shewanella</taxon>
    </lineage>
</organism>
<evidence type="ECO:0000313" key="1">
    <source>
        <dbReference type="EMBL" id="GIU40576.1"/>
    </source>
</evidence>
<proteinExistence type="predicted"/>
<protein>
    <submittedName>
        <fullName evidence="1">Uncharacterized protein</fullName>
    </submittedName>
</protein>